<dbReference type="GO" id="GO:0000976">
    <property type="term" value="F:transcription cis-regulatory region binding"/>
    <property type="evidence" value="ECO:0007669"/>
    <property type="project" value="TreeGrafter"/>
</dbReference>
<evidence type="ECO:0000313" key="8">
    <source>
        <dbReference type="Proteomes" id="UP000777438"/>
    </source>
</evidence>
<gene>
    <name evidence="7" type="ORF">B0T10DRAFT_538861</name>
</gene>
<keyword evidence="8" id="KW-1185">Reference proteome</keyword>
<protein>
    <recommendedName>
        <fullName evidence="9">MYND-type zinc finger protein samB</fullName>
    </recommendedName>
</protein>
<dbReference type="OrthoDB" id="5424793at2759"/>
<comment type="subcellular location">
    <subcellularLocation>
        <location evidence="1">Nucleus</location>
    </subcellularLocation>
</comment>
<proteinExistence type="predicted"/>
<dbReference type="AlphaFoldDB" id="A0A9P8W3K7"/>
<name>A0A9P8W3K7_9HYPO</name>
<evidence type="ECO:0000256" key="1">
    <source>
        <dbReference type="ARBA" id="ARBA00004123"/>
    </source>
</evidence>
<evidence type="ECO:0008006" key="9">
    <source>
        <dbReference type="Google" id="ProtNLM"/>
    </source>
</evidence>
<keyword evidence="2" id="KW-0805">Transcription regulation</keyword>
<evidence type="ECO:0000256" key="2">
    <source>
        <dbReference type="ARBA" id="ARBA00023015"/>
    </source>
</evidence>
<evidence type="ECO:0000256" key="3">
    <source>
        <dbReference type="ARBA" id="ARBA00023125"/>
    </source>
</evidence>
<keyword evidence="3" id="KW-0238">DNA-binding</keyword>
<evidence type="ECO:0000313" key="7">
    <source>
        <dbReference type="EMBL" id="KAH6888154.1"/>
    </source>
</evidence>
<dbReference type="InterPro" id="IPR051089">
    <property type="entry name" value="prtT"/>
</dbReference>
<comment type="caution">
    <text evidence="7">The sequence shown here is derived from an EMBL/GenBank/DDBJ whole genome shotgun (WGS) entry which is preliminary data.</text>
</comment>
<keyword evidence="5" id="KW-0539">Nucleus</keyword>
<dbReference type="Proteomes" id="UP000777438">
    <property type="component" value="Unassembled WGS sequence"/>
</dbReference>
<feature type="compositionally biased region" description="Basic and acidic residues" evidence="6">
    <location>
        <begin position="393"/>
        <end position="402"/>
    </location>
</feature>
<feature type="region of interest" description="Disordered" evidence="6">
    <location>
        <begin position="393"/>
        <end position="433"/>
    </location>
</feature>
<reference evidence="7 8" key="1">
    <citation type="journal article" date="2021" name="Nat. Commun.">
        <title>Genetic determinants of endophytism in the Arabidopsis root mycobiome.</title>
        <authorList>
            <person name="Mesny F."/>
            <person name="Miyauchi S."/>
            <person name="Thiergart T."/>
            <person name="Pickel B."/>
            <person name="Atanasova L."/>
            <person name="Karlsson M."/>
            <person name="Huettel B."/>
            <person name="Barry K.W."/>
            <person name="Haridas S."/>
            <person name="Chen C."/>
            <person name="Bauer D."/>
            <person name="Andreopoulos W."/>
            <person name="Pangilinan J."/>
            <person name="LaButti K."/>
            <person name="Riley R."/>
            <person name="Lipzen A."/>
            <person name="Clum A."/>
            <person name="Drula E."/>
            <person name="Henrissat B."/>
            <person name="Kohler A."/>
            <person name="Grigoriev I.V."/>
            <person name="Martin F.M."/>
            <person name="Hacquard S."/>
        </authorList>
    </citation>
    <scope>NUCLEOTIDE SEQUENCE [LARGE SCALE GENOMIC DNA]</scope>
    <source>
        <strain evidence="7 8">MPI-CAGE-CH-0241</strain>
    </source>
</reference>
<dbReference type="PANTHER" id="PTHR31845:SF10">
    <property type="entry name" value="ZN(II)2CYS6 TRANSCRIPTION FACTOR (EUROFUNG)"/>
    <property type="match status" value="1"/>
</dbReference>
<evidence type="ECO:0000256" key="4">
    <source>
        <dbReference type="ARBA" id="ARBA00023163"/>
    </source>
</evidence>
<organism evidence="7 8">
    <name type="scientific">Thelonectria olida</name>
    <dbReference type="NCBI Taxonomy" id="1576542"/>
    <lineage>
        <taxon>Eukaryota</taxon>
        <taxon>Fungi</taxon>
        <taxon>Dikarya</taxon>
        <taxon>Ascomycota</taxon>
        <taxon>Pezizomycotina</taxon>
        <taxon>Sordariomycetes</taxon>
        <taxon>Hypocreomycetidae</taxon>
        <taxon>Hypocreales</taxon>
        <taxon>Nectriaceae</taxon>
        <taxon>Thelonectria</taxon>
    </lineage>
</organism>
<evidence type="ECO:0000256" key="5">
    <source>
        <dbReference type="ARBA" id="ARBA00023242"/>
    </source>
</evidence>
<dbReference type="EMBL" id="JAGPYM010000013">
    <property type="protein sequence ID" value="KAH6888154.1"/>
    <property type="molecule type" value="Genomic_DNA"/>
</dbReference>
<dbReference type="PANTHER" id="PTHR31845">
    <property type="entry name" value="FINGER DOMAIN PROTEIN, PUTATIVE-RELATED"/>
    <property type="match status" value="1"/>
</dbReference>
<evidence type="ECO:0000256" key="6">
    <source>
        <dbReference type="SAM" id="MobiDB-lite"/>
    </source>
</evidence>
<sequence>MAGSSKHALPEHWTELSAAREHRKQCAERVEELKTACITKCRKPKVTDCSECYAKVLDTMRARYCDARGREWFSQRSAFLEELDVMFTDGKKHKLDLKAIEDHIESEKEAWYRWVLRTYPAFLLASDRGVDAELLRSMLDDPDTSRDQLIQRVWDSIGKSDEWSGDVDTVVNLLTAGTEESYELKKTYIKLLFKDRKTYEILPNALKYLDQYEHSGSMPPEEIVNRIVQDQRAAMTSQPQRDKHLARLADLHRARTAMEQTRQKAKSQGAQAVQTPTVAEELYNLPPCEVCGGVVPHEEVLSCTLCQLVTQIGGRKKLTVYCSTGCYEKGHGEHVDKEHDCEARDNCVQNFDEEEVEDDGTQTVICDACIDDRESAIYCSVRCAKQNLPHHNEMKHDVKTGPDEIDSLVSPLAGDGEHPQQPPAPRPSKTFTIDFDVPSQPEVDENFDALRDTHAQFLDNIFPSDPDSDCNDFTSSPMTGFPTPPSSHSHSIQSLHAKPQFNLDSAESLLTSFRGMLLHFPCIVLKPDDTVSSLAASRPFVLLAILAAASGSRTLQGHSLYDEEFRKVLGLKFVAGGERSIELLQGMLIYCAWYPFHLRPKNKQAFQYVRMAGDLARDMELDQELPELNGGFGSELTSEQLDKVRTYLSWFYAVSNFMTAWKKMEVMVPFTAWTAICCDIMQRCAEVDGDFALSYLVRLASYTNAAKDAIHESTAPSEQQSQFVLFGLEAQSQQLRRCMLPHIARSVPVKLSDMFFNIYLNGGPLLRLGQPKHKPPGYIAPSIQKLKLGVADIRALFDFIANLGQSAFAAFTCNDWTKFILSIILAVRLSFPLTELAGWDDAWARTELRFDEFMGHMCDGADLTTVNTRVDAFSAGRVVLRVVKEKYDRRVALHTKAAAAAAAAAAEMATSSTGIQGCPMFDHSMEPYIAAWDTGFDTDAAMPPAVRRPEDAQPVFHDLWATMTMGWADGMPGDIE</sequence>
<accession>A0A9P8W3K7</accession>
<keyword evidence="4" id="KW-0804">Transcription</keyword>
<dbReference type="GO" id="GO:0005634">
    <property type="term" value="C:nucleus"/>
    <property type="evidence" value="ECO:0007669"/>
    <property type="project" value="UniProtKB-SubCell"/>
</dbReference>
<dbReference type="GO" id="GO:0000981">
    <property type="term" value="F:DNA-binding transcription factor activity, RNA polymerase II-specific"/>
    <property type="evidence" value="ECO:0007669"/>
    <property type="project" value="TreeGrafter"/>
</dbReference>